<gene>
    <name evidence="3" type="ORF">PENSOL_c021G08483</name>
</gene>
<dbReference type="EMBL" id="MDYO01000021">
    <property type="protein sequence ID" value="OQD95179.1"/>
    <property type="molecule type" value="Genomic_DNA"/>
</dbReference>
<evidence type="ECO:0000313" key="3">
    <source>
        <dbReference type="EMBL" id="OQD95179.1"/>
    </source>
</evidence>
<feature type="region of interest" description="Disordered" evidence="1">
    <location>
        <begin position="119"/>
        <end position="154"/>
    </location>
</feature>
<comment type="caution">
    <text evidence="3">The sequence shown here is derived from an EMBL/GenBank/DDBJ whole genome shotgun (WGS) entry which is preliminary data.</text>
</comment>
<dbReference type="Proteomes" id="UP000191612">
    <property type="component" value="Unassembled WGS sequence"/>
</dbReference>
<organism evidence="3 4">
    <name type="scientific">Penicillium solitum</name>
    <dbReference type="NCBI Taxonomy" id="60172"/>
    <lineage>
        <taxon>Eukaryota</taxon>
        <taxon>Fungi</taxon>
        <taxon>Dikarya</taxon>
        <taxon>Ascomycota</taxon>
        <taxon>Pezizomycotina</taxon>
        <taxon>Eurotiomycetes</taxon>
        <taxon>Eurotiomycetidae</taxon>
        <taxon>Eurotiales</taxon>
        <taxon>Aspergillaceae</taxon>
        <taxon>Penicillium</taxon>
    </lineage>
</organism>
<proteinExistence type="predicted"/>
<reference evidence="4" key="1">
    <citation type="journal article" date="2017" name="Nat. Microbiol.">
        <title>Global analysis of biosynthetic gene clusters reveals vast potential of secondary metabolite production in Penicillium species.</title>
        <authorList>
            <person name="Nielsen J.C."/>
            <person name="Grijseels S."/>
            <person name="Prigent S."/>
            <person name="Ji B."/>
            <person name="Dainat J."/>
            <person name="Nielsen K.F."/>
            <person name="Frisvad J.C."/>
            <person name="Workman M."/>
            <person name="Nielsen J."/>
        </authorList>
    </citation>
    <scope>NUCLEOTIDE SEQUENCE [LARGE SCALE GENOMIC DNA]</scope>
    <source>
        <strain evidence="4">IBT 29525</strain>
    </source>
</reference>
<feature type="transmembrane region" description="Helical" evidence="2">
    <location>
        <begin position="22"/>
        <end position="40"/>
    </location>
</feature>
<name>A0A1V6R177_9EURO</name>
<feature type="compositionally biased region" description="Low complexity" evidence="1">
    <location>
        <begin position="123"/>
        <end position="135"/>
    </location>
</feature>
<keyword evidence="2" id="KW-1133">Transmembrane helix</keyword>
<dbReference type="AlphaFoldDB" id="A0A1V6R177"/>
<keyword evidence="2" id="KW-0472">Membrane</keyword>
<accession>A0A1V6R177</accession>
<protein>
    <submittedName>
        <fullName evidence="3">Uncharacterized protein</fullName>
    </submittedName>
</protein>
<evidence type="ECO:0000256" key="2">
    <source>
        <dbReference type="SAM" id="Phobius"/>
    </source>
</evidence>
<evidence type="ECO:0000313" key="4">
    <source>
        <dbReference type="Proteomes" id="UP000191612"/>
    </source>
</evidence>
<keyword evidence="2" id="KW-0812">Transmembrane</keyword>
<sequence length="170" mass="19292">MHTAEQRYNCLSRDLLQLTARFFLPVTTLVSFSLLGLIFIHRYIKYRRLRQTNIIPTSGFNQEKDQDFWLQSIMEKGNIVSSASRPPSACDILQPLSHTCLLPSSGALAAQAREQQSERLVLTASSPTSPKASSSDAGEEVQKRNETIQQMCDEDDEGVRTWKRVVVEYR</sequence>
<keyword evidence="4" id="KW-1185">Reference proteome</keyword>
<evidence type="ECO:0000256" key="1">
    <source>
        <dbReference type="SAM" id="MobiDB-lite"/>
    </source>
</evidence>